<dbReference type="Pfam" id="PF25182">
    <property type="entry name" value="NonGDSL"/>
    <property type="match status" value="1"/>
</dbReference>
<dbReference type="CDD" id="cd00229">
    <property type="entry name" value="SGNH_hydrolase"/>
    <property type="match status" value="1"/>
</dbReference>
<dbReference type="EMBL" id="RYFI01000007">
    <property type="protein sequence ID" value="RXF73681.1"/>
    <property type="molecule type" value="Genomic_DNA"/>
</dbReference>
<dbReference type="InterPro" id="IPR057572">
    <property type="entry name" value="NonGDSL"/>
</dbReference>
<protein>
    <submittedName>
        <fullName evidence="2">SGNH/GDSL hydrolase family protein</fullName>
    </submittedName>
</protein>
<sequence length="259" mass="27042">MASFVSVVRSSAAVVLLALASSSTVLADSLTEPCRVADEYLGLAGKLDRAAARLKDRDPFRILVVGSSSTAGVGATSPAKAYTERLEEELEHRLAGVEVDVVARGVGGETAIGAEARLAKELGATKPDLVIWQIGTNDVYRKVDLSTFRATAERGLRDIAAAGVDAALLDPQYVPQDEALYAPYVGALEQLSVATGVPLARRFAAMRAVAKAGGGGVISRDRLHMNDTGHACVGAFLAEALDRKLAPTPPAIAEAHRPT</sequence>
<keyword evidence="1" id="KW-0732">Signal</keyword>
<evidence type="ECO:0000313" key="2">
    <source>
        <dbReference type="EMBL" id="RXF73681.1"/>
    </source>
</evidence>
<dbReference type="InterPro" id="IPR036514">
    <property type="entry name" value="SGNH_hydro_sf"/>
</dbReference>
<dbReference type="SUPFAM" id="SSF52266">
    <property type="entry name" value="SGNH hydrolase"/>
    <property type="match status" value="1"/>
</dbReference>
<dbReference type="InterPro" id="IPR051532">
    <property type="entry name" value="Ester_Hydrolysis_Enzymes"/>
</dbReference>
<organism evidence="2 3">
    <name type="scientific">Hansschlegelia zhihuaiae</name>
    <dbReference type="NCBI Taxonomy" id="405005"/>
    <lineage>
        <taxon>Bacteria</taxon>
        <taxon>Pseudomonadati</taxon>
        <taxon>Pseudomonadota</taxon>
        <taxon>Alphaproteobacteria</taxon>
        <taxon>Hyphomicrobiales</taxon>
        <taxon>Methylopilaceae</taxon>
        <taxon>Hansschlegelia</taxon>
    </lineage>
</organism>
<dbReference type="OrthoDB" id="7203637at2"/>
<feature type="signal peptide" evidence="1">
    <location>
        <begin position="1"/>
        <end position="27"/>
    </location>
</feature>
<gene>
    <name evidence="2" type="ORF">EK403_08790</name>
</gene>
<accession>A0A4Q0MJ23</accession>
<name>A0A4Q0MJ23_9HYPH</name>
<feature type="chain" id="PRO_5020539017" evidence="1">
    <location>
        <begin position="28"/>
        <end position="259"/>
    </location>
</feature>
<dbReference type="AlphaFoldDB" id="A0A4Q0MJ23"/>
<reference evidence="2 3" key="1">
    <citation type="submission" date="2018-12" db="EMBL/GenBank/DDBJ databases">
        <title>bacterium Hansschlegelia zhihuaiae S113.</title>
        <authorList>
            <person name="He J."/>
        </authorList>
    </citation>
    <scope>NUCLEOTIDE SEQUENCE [LARGE SCALE GENOMIC DNA]</scope>
    <source>
        <strain evidence="2 3">S 113</strain>
    </source>
</reference>
<dbReference type="PANTHER" id="PTHR30383:SF5">
    <property type="entry name" value="SGNH HYDROLASE-TYPE ESTERASE DOMAIN-CONTAINING PROTEIN"/>
    <property type="match status" value="1"/>
</dbReference>
<dbReference type="Proteomes" id="UP000289708">
    <property type="component" value="Unassembled WGS sequence"/>
</dbReference>
<keyword evidence="2" id="KW-0378">Hydrolase</keyword>
<evidence type="ECO:0000313" key="3">
    <source>
        <dbReference type="Proteomes" id="UP000289708"/>
    </source>
</evidence>
<dbReference type="PANTHER" id="PTHR30383">
    <property type="entry name" value="THIOESTERASE 1/PROTEASE 1/LYSOPHOSPHOLIPASE L1"/>
    <property type="match status" value="1"/>
</dbReference>
<dbReference type="GO" id="GO:0004622">
    <property type="term" value="F:phosphatidylcholine lysophospholipase activity"/>
    <property type="evidence" value="ECO:0007669"/>
    <property type="project" value="TreeGrafter"/>
</dbReference>
<comment type="caution">
    <text evidence="2">The sequence shown here is derived from an EMBL/GenBank/DDBJ whole genome shotgun (WGS) entry which is preliminary data.</text>
</comment>
<keyword evidence="3" id="KW-1185">Reference proteome</keyword>
<dbReference type="Gene3D" id="3.40.50.1110">
    <property type="entry name" value="SGNH hydrolase"/>
    <property type="match status" value="1"/>
</dbReference>
<proteinExistence type="predicted"/>
<evidence type="ECO:0000256" key="1">
    <source>
        <dbReference type="SAM" id="SignalP"/>
    </source>
</evidence>